<dbReference type="GO" id="GO:0005524">
    <property type="term" value="F:ATP binding"/>
    <property type="evidence" value="ECO:0007669"/>
    <property type="project" value="InterPro"/>
</dbReference>
<dbReference type="InterPro" id="IPR004095">
    <property type="entry name" value="TGS"/>
</dbReference>
<dbReference type="Proteomes" id="UP000253034">
    <property type="component" value="Unassembled WGS sequence"/>
</dbReference>
<dbReference type="SMART" id="SM00382">
    <property type="entry name" value="AAA"/>
    <property type="match status" value="1"/>
</dbReference>
<dbReference type="SUPFAM" id="SSF81271">
    <property type="entry name" value="TGS-like"/>
    <property type="match status" value="1"/>
</dbReference>
<dbReference type="Gene3D" id="3.30.980.10">
    <property type="entry name" value="Threonyl-trna Synthetase, Chain A, domain 2"/>
    <property type="match status" value="1"/>
</dbReference>
<dbReference type="Gene3D" id="3.10.20.30">
    <property type="match status" value="1"/>
</dbReference>
<dbReference type="GO" id="GO:0016301">
    <property type="term" value="F:kinase activity"/>
    <property type="evidence" value="ECO:0007669"/>
    <property type="project" value="UniProtKB-KW"/>
</dbReference>
<dbReference type="Gene3D" id="3.40.50.300">
    <property type="entry name" value="P-loop containing nucleotide triphosphate hydrolases"/>
    <property type="match status" value="1"/>
</dbReference>
<evidence type="ECO:0000259" key="1">
    <source>
        <dbReference type="PROSITE" id="PS51880"/>
    </source>
</evidence>
<accession>A0A369BEJ8</accession>
<sequence length="557" mass="63824">MVNNSSRLIEISFSDGSRRSVPEGISLNELSESFKKKFKSAIVAAKVDNDIKELNFELTGDCRVEFIDITNEDGARIYRRSLHFILIKAVNDLFPERKTVISHSISKGMYCEIRGDSDFEPHEAELIEKRMREIVDAEIPFVRHIMPAEEARLMFIKEGRQDRCHAIQYRDKDYVTIYSCDGLNDYFYGYMLPHTGYVKVFGVRHYTYGVILLFPDRSNPDVLPPFKEQKKLFNIFVEYKHWGRILGVGNVGALNDIVDSGEIGSFIRVAEALQEKKIGHIADMITGSESRKRIVLISGPSSSGKTTFANRLAIQLRVNGVRPVTISLDDYFVDRDNTPKDENGQYDYEALEAIDVQLFNRHLSELICGCEVEIPIFNFPRGMRDEAGRKLCIEKDQVIIIEGIHGLNERLTSSIPRESKFKVYVSALTSMNIDDHNRIPTTDTRVIRRMVRDHQFRGCSAINTLRWWPSVRRGEERNIFPYQEEADVMFNSSLAYELGVLKLLAEPLLGEVGPSNPEYSEAKRLTEFLSYFLPIATHDIPHNSIIREFIGGSCFYK</sequence>
<dbReference type="InterPro" id="IPR018163">
    <property type="entry name" value="Thr/Ala-tRNA-synth_IIc_edit"/>
</dbReference>
<keyword evidence="3" id="KW-1185">Reference proteome</keyword>
<dbReference type="SUPFAM" id="SSF55186">
    <property type="entry name" value="ThrRS/AlaRS common domain"/>
    <property type="match status" value="1"/>
</dbReference>
<dbReference type="InterPro" id="IPR027417">
    <property type="entry name" value="P-loop_NTPase"/>
</dbReference>
<dbReference type="InterPro" id="IPR012676">
    <property type="entry name" value="TGS-like"/>
</dbReference>
<dbReference type="AlphaFoldDB" id="A0A369BEJ8"/>
<dbReference type="RefSeq" id="WP_114296102.1">
    <property type="nucleotide sequence ID" value="NZ_QPJT01000002.1"/>
</dbReference>
<dbReference type="EMBL" id="QPJT01000002">
    <property type="protein sequence ID" value="RCX19972.1"/>
    <property type="molecule type" value="Genomic_DNA"/>
</dbReference>
<dbReference type="Pfam" id="PF00485">
    <property type="entry name" value="PRK"/>
    <property type="match status" value="1"/>
</dbReference>
<dbReference type="InterPro" id="IPR003593">
    <property type="entry name" value="AAA+_ATPase"/>
</dbReference>
<comment type="caution">
    <text evidence="2">The sequence shown here is derived from an EMBL/GenBank/DDBJ whole genome shotgun (WGS) entry which is preliminary data.</text>
</comment>
<dbReference type="InterPro" id="IPR012675">
    <property type="entry name" value="Beta-grasp_dom_sf"/>
</dbReference>
<evidence type="ECO:0000313" key="2">
    <source>
        <dbReference type="EMBL" id="RCX19972.1"/>
    </source>
</evidence>
<gene>
    <name evidence="2" type="ORF">DFR58_10241</name>
</gene>
<dbReference type="InterPro" id="IPR006083">
    <property type="entry name" value="PRK/URK"/>
</dbReference>
<dbReference type="PROSITE" id="PS51880">
    <property type="entry name" value="TGS"/>
    <property type="match status" value="1"/>
</dbReference>
<keyword evidence="2" id="KW-0808">Transferase</keyword>
<dbReference type="PANTHER" id="PTHR10285">
    <property type="entry name" value="URIDINE KINASE"/>
    <property type="match status" value="1"/>
</dbReference>
<dbReference type="CDD" id="cd01667">
    <property type="entry name" value="TGS_ThrRS"/>
    <property type="match status" value="1"/>
</dbReference>
<protein>
    <submittedName>
        <fullName evidence="2">Uridine kinase</fullName>
    </submittedName>
</protein>
<feature type="domain" description="TGS" evidence="1">
    <location>
        <begin position="7"/>
        <end position="68"/>
    </location>
</feature>
<keyword evidence="2" id="KW-0418">Kinase</keyword>
<dbReference type="CDD" id="cd02028">
    <property type="entry name" value="UMPK_like"/>
    <property type="match status" value="1"/>
</dbReference>
<evidence type="ECO:0000313" key="3">
    <source>
        <dbReference type="Proteomes" id="UP000253034"/>
    </source>
</evidence>
<proteinExistence type="predicted"/>
<dbReference type="OrthoDB" id="9764644at2"/>
<reference evidence="2 3" key="1">
    <citation type="submission" date="2018-07" db="EMBL/GenBank/DDBJ databases">
        <title>Genomic Encyclopedia of Type Strains, Phase IV (KMG-IV): sequencing the most valuable type-strain genomes for metagenomic binning, comparative biology and taxonomic classification.</title>
        <authorList>
            <person name="Goeker M."/>
        </authorList>
    </citation>
    <scope>NUCLEOTIDE SEQUENCE [LARGE SCALE GENOMIC DNA]</scope>
    <source>
        <strain evidence="2 3">DSM 27016</strain>
    </source>
</reference>
<organism evidence="2 3">
    <name type="scientific">Anaerobacterium chartisolvens</name>
    <dbReference type="NCBI Taxonomy" id="1297424"/>
    <lineage>
        <taxon>Bacteria</taxon>
        <taxon>Bacillati</taxon>
        <taxon>Bacillota</taxon>
        <taxon>Clostridia</taxon>
        <taxon>Eubacteriales</taxon>
        <taxon>Oscillospiraceae</taxon>
        <taxon>Anaerobacterium</taxon>
    </lineage>
</organism>
<name>A0A369BEJ8_9FIRM</name>
<dbReference type="SUPFAM" id="SSF52540">
    <property type="entry name" value="P-loop containing nucleoside triphosphate hydrolases"/>
    <property type="match status" value="1"/>
</dbReference>